<evidence type="ECO:0000256" key="3">
    <source>
        <dbReference type="ARBA" id="ARBA00023110"/>
    </source>
</evidence>
<dbReference type="PROSITE" id="PS50198">
    <property type="entry name" value="PPIC_PPIASE_2"/>
    <property type="match status" value="1"/>
</dbReference>
<dbReference type="InterPro" id="IPR050280">
    <property type="entry name" value="OMP_Chaperone_SurA"/>
</dbReference>
<evidence type="ECO:0000256" key="4">
    <source>
        <dbReference type="ARBA" id="ARBA00023186"/>
    </source>
</evidence>
<dbReference type="GO" id="GO:0003755">
    <property type="term" value="F:peptidyl-prolyl cis-trans isomerase activity"/>
    <property type="evidence" value="ECO:0007669"/>
    <property type="project" value="UniProtKB-KW"/>
</dbReference>
<dbReference type="EMBL" id="CABEEZ010000044">
    <property type="protein sequence ID" value="VTR26484.1"/>
    <property type="molecule type" value="Genomic_DNA"/>
</dbReference>
<dbReference type="PROSITE" id="PS01096">
    <property type="entry name" value="PPIC_PPIASE_1"/>
    <property type="match status" value="1"/>
</dbReference>
<keyword evidence="2" id="KW-0574">Periplasm</keyword>
<dbReference type="SUPFAM" id="SSF54534">
    <property type="entry name" value="FKBP-like"/>
    <property type="match status" value="1"/>
</dbReference>
<evidence type="ECO:0000256" key="1">
    <source>
        <dbReference type="ARBA" id="ARBA00022729"/>
    </source>
</evidence>
<feature type="chain" id="PRO_5020784037" evidence="7">
    <location>
        <begin position="21"/>
        <end position="268"/>
    </location>
</feature>
<evidence type="ECO:0000259" key="8">
    <source>
        <dbReference type="PROSITE" id="PS50198"/>
    </source>
</evidence>
<organism evidence="9">
    <name type="scientific">Serratia fonticola</name>
    <dbReference type="NCBI Taxonomy" id="47917"/>
    <lineage>
        <taxon>Bacteria</taxon>
        <taxon>Pseudomonadati</taxon>
        <taxon>Pseudomonadota</taxon>
        <taxon>Gammaproteobacteria</taxon>
        <taxon>Enterobacterales</taxon>
        <taxon>Yersiniaceae</taxon>
        <taxon>Serratia</taxon>
    </lineage>
</organism>
<evidence type="ECO:0000313" key="9">
    <source>
        <dbReference type="EMBL" id="VTR26484.1"/>
    </source>
</evidence>
<feature type="domain" description="PpiC" evidence="8">
    <location>
        <begin position="171"/>
        <end position="249"/>
    </location>
</feature>
<dbReference type="SUPFAM" id="SSF109998">
    <property type="entry name" value="Triger factor/SurA peptide-binding domain-like"/>
    <property type="match status" value="1"/>
</dbReference>
<dbReference type="PANTHER" id="PTHR47637:SF1">
    <property type="entry name" value="CHAPERONE SURA"/>
    <property type="match status" value="1"/>
</dbReference>
<dbReference type="InterPro" id="IPR023058">
    <property type="entry name" value="PPIase_PpiC_CS"/>
</dbReference>
<gene>
    <name evidence="9" type="primary">surA_1</name>
    <name evidence="9" type="ORF">NCTC12965_02377</name>
</gene>
<protein>
    <submittedName>
        <fullName evidence="9">Peptidyl-prolyl cis-trans isomerase surA</fullName>
        <ecNumber evidence="9">5.2.1.8</ecNumber>
    </submittedName>
</protein>
<dbReference type="AlphaFoldDB" id="A0A4U9UB45"/>
<keyword evidence="4" id="KW-0143">Chaperone</keyword>
<accession>A0A4U9UB45</accession>
<dbReference type="NCBIfam" id="NF008038">
    <property type="entry name" value="PRK10770.1"/>
    <property type="match status" value="1"/>
</dbReference>
<evidence type="ECO:0000256" key="5">
    <source>
        <dbReference type="ARBA" id="ARBA00023235"/>
    </source>
</evidence>
<proteinExistence type="predicted"/>
<evidence type="ECO:0000256" key="7">
    <source>
        <dbReference type="SAM" id="SignalP"/>
    </source>
</evidence>
<evidence type="ECO:0000256" key="6">
    <source>
        <dbReference type="PROSITE-ProRule" id="PRU00278"/>
    </source>
</evidence>
<keyword evidence="3 6" id="KW-0697">Rotamase</keyword>
<feature type="signal peptide" evidence="7">
    <location>
        <begin position="1"/>
        <end position="20"/>
    </location>
</feature>
<dbReference type="Pfam" id="PF13616">
    <property type="entry name" value="Rotamase_3"/>
    <property type="match status" value="1"/>
</dbReference>
<dbReference type="InterPro" id="IPR015391">
    <property type="entry name" value="SurA_N"/>
</dbReference>
<dbReference type="EC" id="5.2.1.8" evidence="9"/>
<dbReference type="PANTHER" id="PTHR47637">
    <property type="entry name" value="CHAPERONE SURA"/>
    <property type="match status" value="1"/>
</dbReference>
<evidence type="ECO:0000256" key="2">
    <source>
        <dbReference type="ARBA" id="ARBA00022764"/>
    </source>
</evidence>
<keyword evidence="1 7" id="KW-0732">Signal</keyword>
<dbReference type="InterPro" id="IPR000297">
    <property type="entry name" value="PPIase_PpiC"/>
</dbReference>
<reference evidence="9" key="1">
    <citation type="submission" date="2019-05" db="EMBL/GenBank/DDBJ databases">
        <authorList>
            <consortium name="Pathogen Informatics"/>
        </authorList>
    </citation>
    <scope>NUCLEOTIDE SEQUENCE [LARGE SCALE GENOMIC DNA]</scope>
    <source>
        <strain evidence="9">NCTC12965</strain>
    </source>
</reference>
<dbReference type="Gene3D" id="3.10.50.40">
    <property type="match status" value="1"/>
</dbReference>
<dbReference type="Pfam" id="PF09312">
    <property type="entry name" value="SurA_N"/>
    <property type="match status" value="1"/>
</dbReference>
<dbReference type="InterPro" id="IPR027304">
    <property type="entry name" value="Trigger_fact/SurA_dom_sf"/>
</dbReference>
<name>A0A4U9UB45_SERFO</name>
<dbReference type="Gene3D" id="1.10.4030.10">
    <property type="entry name" value="Porin chaperone SurA, peptide-binding domain"/>
    <property type="match status" value="1"/>
</dbReference>
<sequence>MKNWRTLLLGLVVCANTAFAAPQQMDKVAAVVDNGVVLESDVNGLMQSVKLNAQQAGQQLPDDNTLRHQIIERLIMDNILLQMAQKMGITVSDADLDKAIGNIAAQNKMSLDQLRSRLAYEGLNYNTYRAQIRKEMLTSEVRNNEVRRRVTILPQEVDALAKQVGAQNGGETDINISHILIPLPENPSQKQVDEAEALAKRLVGEATGGADFGKLAITYSADSQALKGGQMGWGKLQEMPTLFRRTSVQRQKKATWLARSAPASASIS</sequence>
<keyword evidence="5 6" id="KW-0413">Isomerase</keyword>
<dbReference type="InterPro" id="IPR046357">
    <property type="entry name" value="PPIase_dom_sf"/>
</dbReference>